<dbReference type="GO" id="GO:0000725">
    <property type="term" value="P:recombinational repair"/>
    <property type="evidence" value="ECO:0007669"/>
    <property type="project" value="TreeGrafter"/>
</dbReference>
<evidence type="ECO:0000256" key="10">
    <source>
        <dbReference type="SAM" id="MobiDB-lite"/>
    </source>
</evidence>
<dbReference type="InterPro" id="IPR000212">
    <property type="entry name" value="DNA_helicase_UvrD/REP"/>
</dbReference>
<feature type="binding site" evidence="9">
    <location>
        <begin position="9"/>
        <end position="16"/>
    </location>
    <ligand>
        <name>ATP</name>
        <dbReference type="ChEBI" id="CHEBI:30616"/>
    </ligand>
</feature>
<dbReference type="EC" id="5.6.2.4" evidence="7"/>
<dbReference type="OrthoDB" id="9810135at2"/>
<dbReference type="KEGG" id="dpg:DESPIGER_0301"/>
<organism evidence="13 14">
    <name type="scientific">Desulfovibrio piger</name>
    <dbReference type="NCBI Taxonomy" id="901"/>
    <lineage>
        <taxon>Bacteria</taxon>
        <taxon>Pseudomonadati</taxon>
        <taxon>Thermodesulfobacteriota</taxon>
        <taxon>Desulfovibrionia</taxon>
        <taxon>Desulfovibrionales</taxon>
        <taxon>Desulfovibrionaceae</taxon>
        <taxon>Desulfovibrio</taxon>
    </lineage>
</organism>
<dbReference type="EMBL" id="LT630450">
    <property type="protein sequence ID" value="SFV72194.1"/>
    <property type="molecule type" value="Genomic_DNA"/>
</dbReference>
<dbReference type="InterPro" id="IPR014016">
    <property type="entry name" value="UvrD-like_ATP-bd"/>
</dbReference>
<dbReference type="Pfam" id="PF13361">
    <property type="entry name" value="UvrD_C"/>
    <property type="match status" value="1"/>
</dbReference>
<evidence type="ECO:0000256" key="9">
    <source>
        <dbReference type="PROSITE-ProRule" id="PRU00560"/>
    </source>
</evidence>
<evidence type="ECO:0000256" key="7">
    <source>
        <dbReference type="ARBA" id="ARBA00034808"/>
    </source>
</evidence>
<keyword evidence="3 9" id="KW-0347">Helicase</keyword>
<dbReference type="SUPFAM" id="SSF52540">
    <property type="entry name" value="P-loop containing nucleoside triphosphate hydrolases"/>
    <property type="match status" value="1"/>
</dbReference>
<feature type="domain" description="UvrD-like helicase C-terminal" evidence="12">
    <location>
        <begin position="479"/>
        <end position="744"/>
    </location>
</feature>
<dbReference type="PROSITE" id="PS51198">
    <property type="entry name" value="UVRD_HELICASE_ATP_BIND"/>
    <property type="match status" value="1"/>
</dbReference>
<proteinExistence type="predicted"/>
<sequence length="1096" mass="120634">MASLYQVKASAGSGKTYDLTRRFLCLLAACGAPGPAAASSCGLGSGPSGWDEILAITFTNAAAGEMRDRVIGRLKAIALGTPEQDIPLTPGMAARWLDVILRDLASLNIRTIDSLLHAIVRSASLQLDLPPDFQPAFVSMDAVTPYLETLLNQASQGNEAMEKLLRDLYWAIVHVQQSKGFNAGEKLGDIIRPLLDGILRGEFTDIAGPEELGERHRQHWHRTIGLVTDVLEAEEGAGTRLHATSRKALVRLQERDEGAFKLKSIAEPGVDRFLTAKTKRTEALMTALEALVAWLPEFRRRHALLRSARHFAPAVQLATLLVHAMRANQQQEGTLPAVLVPELAASVLGGSFGVSEALCRLGSRLQYFLLDEFQDTSREQWQALSPLVEEALSRGGSLTWVGDVKQAIYGWRGGDAALFDGIEGPLRRLAPDVRHETLTANWRSCRQIIAHNNALFSPLEDAAVARQALAALMPQDTPDDLLDGYAGRVAAGYAGTAQDFSPRSASGGLVRVEAIEGDNSEGLNAAVLVRLRRMILHELAPRRSWQDMLVLVRSNAQAALVAEDLAAASIPIVTENSLLLSTHPLVIQSVALLQFLCNAEDELALWTVVTGSLVQQGPLPVPGLQELHDTCVGRGRTSLLPHLQQQFPDFWASVLAPFHNQAGLMTPYDTIMEWYDRLQVFQRCPEADVFLRCFLEVLKNAEDQGLATLPDFLAHWQEKGGEEKVPMPEGIDAVRIMTVHKSKGLEAPVVLLPWTDASLKANDPVLMEEDGLRMVCKNGPHCGRVYYEALLRQATELLNQFYVAFTRAREELYVFRTSAATVRRGCGSHALDVLWQQAGLTVPYQLEGGDDVLRPVRPPAAEDGEEETDTAPDAATADADPGQLPRGQAAAPSVPEEGWRPMQWLPRLKIYRNPLERMHFSARDRGTLLHACLEQLPLGGLSEDNIRVAVREVLATIPLADGQDGPDRENVAADMESCLLWLLRLPQFGLWQRRGVPEQSMLEADGPRRELLRADLIVPLSWGTLVVDYKSGRVMDEHVRQVRRYLRCLEQGGTAVARGLLIYLDRQAFRLVEPGSASELFTDLGAYPRYFCEDEA</sequence>
<keyword evidence="5" id="KW-0413">Isomerase</keyword>
<dbReference type="RefSeq" id="WP_072332157.1">
    <property type="nucleotide sequence ID" value="NZ_JAXXLW010000003.1"/>
</dbReference>
<evidence type="ECO:0000256" key="6">
    <source>
        <dbReference type="ARBA" id="ARBA00034617"/>
    </source>
</evidence>
<evidence type="ECO:0000256" key="3">
    <source>
        <dbReference type="ARBA" id="ARBA00022806"/>
    </source>
</evidence>
<dbReference type="PANTHER" id="PTHR11070:SF67">
    <property type="entry name" value="DNA 3'-5' HELICASE"/>
    <property type="match status" value="1"/>
</dbReference>
<dbReference type="PROSITE" id="PS51217">
    <property type="entry name" value="UVRD_HELICASE_CTER"/>
    <property type="match status" value="1"/>
</dbReference>
<dbReference type="GO" id="GO:0005829">
    <property type="term" value="C:cytosol"/>
    <property type="evidence" value="ECO:0007669"/>
    <property type="project" value="TreeGrafter"/>
</dbReference>
<keyword evidence="4 9" id="KW-0067">ATP-binding</keyword>
<evidence type="ECO:0000259" key="11">
    <source>
        <dbReference type="PROSITE" id="PS51198"/>
    </source>
</evidence>
<dbReference type="Gene3D" id="1.10.486.10">
    <property type="entry name" value="PCRA, domain 4"/>
    <property type="match status" value="1"/>
</dbReference>
<reference evidence="14" key="1">
    <citation type="submission" date="2016-10" db="EMBL/GenBank/DDBJ databases">
        <authorList>
            <person name="Wegmann U."/>
        </authorList>
    </citation>
    <scope>NUCLEOTIDE SEQUENCE [LARGE SCALE GENOMIC DNA]</scope>
</reference>
<keyword evidence="14" id="KW-1185">Reference proteome</keyword>
<gene>
    <name evidence="13" type="ORF">DESPIGER_0301</name>
</gene>
<dbReference type="Gene3D" id="3.40.50.300">
    <property type="entry name" value="P-loop containing nucleotide triphosphate hydrolases"/>
    <property type="match status" value="4"/>
</dbReference>
<comment type="catalytic activity">
    <reaction evidence="8">
        <text>ATP + H2O = ADP + phosphate + H(+)</text>
        <dbReference type="Rhea" id="RHEA:13065"/>
        <dbReference type="ChEBI" id="CHEBI:15377"/>
        <dbReference type="ChEBI" id="CHEBI:15378"/>
        <dbReference type="ChEBI" id="CHEBI:30616"/>
        <dbReference type="ChEBI" id="CHEBI:43474"/>
        <dbReference type="ChEBI" id="CHEBI:456216"/>
        <dbReference type="EC" id="5.6.2.4"/>
    </reaction>
</comment>
<evidence type="ECO:0000256" key="8">
    <source>
        <dbReference type="ARBA" id="ARBA00048988"/>
    </source>
</evidence>
<evidence type="ECO:0000256" key="2">
    <source>
        <dbReference type="ARBA" id="ARBA00022801"/>
    </source>
</evidence>
<feature type="compositionally biased region" description="Low complexity" evidence="10">
    <location>
        <begin position="871"/>
        <end position="882"/>
    </location>
</feature>
<evidence type="ECO:0000313" key="13">
    <source>
        <dbReference type="EMBL" id="SFV72194.1"/>
    </source>
</evidence>
<evidence type="ECO:0000256" key="4">
    <source>
        <dbReference type="ARBA" id="ARBA00022840"/>
    </source>
</evidence>
<dbReference type="InterPro" id="IPR027417">
    <property type="entry name" value="P-loop_NTPase"/>
</dbReference>
<dbReference type="Pfam" id="PF00580">
    <property type="entry name" value="UvrD-helicase"/>
    <property type="match status" value="1"/>
</dbReference>
<dbReference type="AlphaFoldDB" id="A0A1K1LBV4"/>
<name>A0A1K1LBV4_9BACT</name>
<dbReference type="GO" id="GO:0016887">
    <property type="term" value="F:ATP hydrolysis activity"/>
    <property type="evidence" value="ECO:0007669"/>
    <property type="project" value="RHEA"/>
</dbReference>
<dbReference type="InterPro" id="IPR014017">
    <property type="entry name" value="DNA_helicase_UvrD-like_C"/>
</dbReference>
<keyword evidence="1 9" id="KW-0547">Nucleotide-binding</keyword>
<dbReference type="GO" id="GO:0003677">
    <property type="term" value="F:DNA binding"/>
    <property type="evidence" value="ECO:0007669"/>
    <property type="project" value="InterPro"/>
</dbReference>
<dbReference type="GO" id="GO:0005524">
    <property type="term" value="F:ATP binding"/>
    <property type="evidence" value="ECO:0007669"/>
    <property type="project" value="UniProtKB-UniRule"/>
</dbReference>
<dbReference type="GO" id="GO:0043138">
    <property type="term" value="F:3'-5' DNA helicase activity"/>
    <property type="evidence" value="ECO:0007669"/>
    <property type="project" value="UniProtKB-EC"/>
</dbReference>
<keyword evidence="2 9" id="KW-0378">Hydrolase</keyword>
<protein>
    <recommendedName>
        <fullName evidence="7">DNA 3'-5' helicase</fullName>
        <ecNumber evidence="7">5.6.2.4</ecNumber>
    </recommendedName>
</protein>
<evidence type="ECO:0000313" key="14">
    <source>
        <dbReference type="Proteomes" id="UP000186323"/>
    </source>
</evidence>
<evidence type="ECO:0000259" key="12">
    <source>
        <dbReference type="PROSITE" id="PS51217"/>
    </source>
</evidence>
<accession>A0A1K1LBV4</accession>
<evidence type="ECO:0000256" key="5">
    <source>
        <dbReference type="ARBA" id="ARBA00023235"/>
    </source>
</evidence>
<feature type="domain" description="UvrD-like helicase ATP-binding" evidence="11">
    <location>
        <begin position="1"/>
        <end position="445"/>
    </location>
</feature>
<dbReference type="Proteomes" id="UP000186323">
    <property type="component" value="Chromosome I"/>
</dbReference>
<comment type="catalytic activity">
    <reaction evidence="6">
        <text>Couples ATP hydrolysis with the unwinding of duplex DNA by translocating in the 3'-5' direction.</text>
        <dbReference type="EC" id="5.6.2.4"/>
    </reaction>
</comment>
<feature type="region of interest" description="Disordered" evidence="10">
    <location>
        <begin position="850"/>
        <end position="895"/>
    </location>
</feature>
<evidence type="ECO:0000256" key="1">
    <source>
        <dbReference type="ARBA" id="ARBA00022741"/>
    </source>
</evidence>
<dbReference type="PANTHER" id="PTHR11070">
    <property type="entry name" value="UVRD / RECB / PCRA DNA HELICASE FAMILY MEMBER"/>
    <property type="match status" value="1"/>
</dbReference>